<dbReference type="InterPro" id="IPR038770">
    <property type="entry name" value="Na+/solute_symporter_sf"/>
</dbReference>
<gene>
    <name evidence="12" type="ORF">Dsin_001642</name>
</gene>
<dbReference type="GO" id="GO:0012505">
    <property type="term" value="C:endomembrane system"/>
    <property type="evidence" value="ECO:0007669"/>
    <property type="project" value="TreeGrafter"/>
</dbReference>
<feature type="transmembrane region" description="Helical" evidence="10">
    <location>
        <begin position="284"/>
        <end position="303"/>
    </location>
</feature>
<feature type="transmembrane region" description="Helical" evidence="10">
    <location>
        <begin position="238"/>
        <end position="263"/>
    </location>
</feature>
<feature type="transmembrane region" description="Helical" evidence="10">
    <location>
        <begin position="371"/>
        <end position="394"/>
    </location>
</feature>
<feature type="transmembrane region" description="Helical" evidence="10">
    <location>
        <begin position="155"/>
        <end position="175"/>
    </location>
</feature>
<evidence type="ECO:0000256" key="2">
    <source>
        <dbReference type="ARBA" id="ARBA00022448"/>
    </source>
</evidence>
<dbReference type="PANTHER" id="PTHR32468:SF108">
    <property type="entry name" value="CATION_H(+) ANTIPORTER 15-LIKE"/>
    <property type="match status" value="1"/>
</dbReference>
<evidence type="ECO:0000256" key="5">
    <source>
        <dbReference type="ARBA" id="ARBA00022958"/>
    </source>
</evidence>
<accession>A0AAE0EIN3</accession>
<feature type="transmembrane region" description="Helical" evidence="10">
    <location>
        <begin position="87"/>
        <end position="104"/>
    </location>
</feature>
<evidence type="ECO:0000256" key="10">
    <source>
        <dbReference type="SAM" id="Phobius"/>
    </source>
</evidence>
<dbReference type="AlphaFoldDB" id="A0AAE0EIN3"/>
<keyword evidence="5" id="KW-0630">Potassium</keyword>
<evidence type="ECO:0000313" key="12">
    <source>
        <dbReference type="EMBL" id="KAK3229761.1"/>
    </source>
</evidence>
<feature type="domain" description="Cation/H+ exchanger transmembrane" evidence="11">
    <location>
        <begin position="255"/>
        <end position="389"/>
    </location>
</feature>
<evidence type="ECO:0000256" key="6">
    <source>
        <dbReference type="ARBA" id="ARBA00022989"/>
    </source>
</evidence>
<evidence type="ECO:0000256" key="9">
    <source>
        <dbReference type="ARBA" id="ARBA00038341"/>
    </source>
</evidence>
<evidence type="ECO:0000256" key="4">
    <source>
        <dbReference type="ARBA" id="ARBA00022692"/>
    </source>
</evidence>
<keyword evidence="3" id="KW-0633">Potassium transport</keyword>
<feature type="domain" description="Cation/H+ exchanger transmembrane" evidence="11">
    <location>
        <begin position="39"/>
        <end position="221"/>
    </location>
</feature>
<keyword evidence="13" id="KW-1185">Reference proteome</keyword>
<comment type="subcellular location">
    <subcellularLocation>
        <location evidence="1">Membrane</location>
        <topology evidence="1">Multi-pass membrane protein</topology>
    </subcellularLocation>
</comment>
<dbReference type="GO" id="GO:0015297">
    <property type="term" value="F:antiporter activity"/>
    <property type="evidence" value="ECO:0007669"/>
    <property type="project" value="InterPro"/>
</dbReference>
<keyword evidence="7" id="KW-0406">Ion transport</keyword>
<dbReference type="PANTHER" id="PTHR32468">
    <property type="entry name" value="CATION/H + ANTIPORTER"/>
    <property type="match status" value="1"/>
</dbReference>
<dbReference type="Gene3D" id="1.20.1530.20">
    <property type="match status" value="2"/>
</dbReference>
<proteinExistence type="inferred from homology"/>
<dbReference type="EMBL" id="JANJYJ010000001">
    <property type="protein sequence ID" value="KAK3229761.1"/>
    <property type="molecule type" value="Genomic_DNA"/>
</dbReference>
<evidence type="ECO:0000256" key="8">
    <source>
        <dbReference type="ARBA" id="ARBA00023136"/>
    </source>
</evidence>
<dbReference type="Pfam" id="PF00999">
    <property type="entry name" value="Na_H_Exchanger"/>
    <property type="match status" value="2"/>
</dbReference>
<feature type="transmembrane region" description="Helical" evidence="10">
    <location>
        <begin position="26"/>
        <end position="48"/>
    </location>
</feature>
<evidence type="ECO:0000313" key="13">
    <source>
        <dbReference type="Proteomes" id="UP001281410"/>
    </source>
</evidence>
<keyword evidence="8 10" id="KW-0472">Membrane</keyword>
<feature type="transmembrane region" description="Helical" evidence="10">
    <location>
        <begin position="124"/>
        <end position="143"/>
    </location>
</feature>
<dbReference type="InterPro" id="IPR006153">
    <property type="entry name" value="Cation/H_exchanger_TM"/>
</dbReference>
<keyword evidence="2" id="KW-0813">Transport</keyword>
<feature type="transmembrane region" description="Helical" evidence="10">
    <location>
        <begin position="309"/>
        <end position="333"/>
    </location>
</feature>
<dbReference type="InterPro" id="IPR050794">
    <property type="entry name" value="CPA2_transporter"/>
</dbReference>
<evidence type="ECO:0000256" key="3">
    <source>
        <dbReference type="ARBA" id="ARBA00022538"/>
    </source>
</evidence>
<evidence type="ECO:0000259" key="11">
    <source>
        <dbReference type="Pfam" id="PF00999"/>
    </source>
</evidence>
<evidence type="ECO:0000256" key="1">
    <source>
        <dbReference type="ARBA" id="ARBA00004141"/>
    </source>
</evidence>
<keyword evidence="6 10" id="KW-1133">Transmembrane helix</keyword>
<keyword evidence="4 10" id="KW-0812">Transmembrane</keyword>
<dbReference type="GO" id="GO:1902600">
    <property type="term" value="P:proton transmembrane transport"/>
    <property type="evidence" value="ECO:0007669"/>
    <property type="project" value="InterPro"/>
</dbReference>
<sequence>MVCQAFTTIIDDSKGIWFEDYLSNTIFPVFMVQLILSFFFSKLIYYVLRPLKQPKFVSNVLTGMILGPSVMGRNKKMLNLIFQPENMLLNNTISAIAGIYFIFINSVKMDKSRILPTAKKSWHVGLTCFVVPWAISIFVYYQLQDNIPGIVKGNFPIVLLALSCLSFIPVIAHALEELNLLTSELGNLAISSATVHEIIGWCLTSLAILTQGPTQGAAGWMMGVNKNTPEGKPVNGTYVRAILLAPLITGVLSDGALIMGLIIPAGPPLGSQLVEKCELILSEILLPFLYIRIGLLTNVYSITNRDAFSYLHMTLVSGYLGKVAGSLLSMLFFKTSLRNAFLLAFIMNIKGVLELTISMRWRMYKYVDEPTYTAFVLSNVLVSAIMAPLIQIFYKPQTRLGGSDSTEICTRTVQATPHVSQLRVLCCIHCEDNVPGIITLLNAMKGTENGPIGSYAVHLTELTGRAMPLLEPYESKNMRQMRDSTARIMKALSKYSKSSNFSVTFQPFRIIAPYKIMHGFICKLAQDESIPLIILPFPESLEVHGKTTSLRSLNMGVEEQSPCTVGIFVDRCPPRYLGLNRVAFQGEFQENYGEKHIDDILVNEFMAKNIRNPCVEYHELEANEPVQVLDTIRSVENKYDLFVVGKRRGPKSRLDQDMSPWVDYQELGVIGDMLCIFRFRWGIHVCFGYALSWKY</sequence>
<feature type="transmembrane region" description="Helical" evidence="10">
    <location>
        <begin position="340"/>
        <end position="359"/>
    </location>
</feature>
<reference evidence="12" key="1">
    <citation type="journal article" date="2023" name="Plant J.">
        <title>Genome sequences and population genomics provide insights into the demographic history, inbreeding, and mutation load of two 'living fossil' tree species of Dipteronia.</title>
        <authorList>
            <person name="Feng Y."/>
            <person name="Comes H.P."/>
            <person name="Chen J."/>
            <person name="Zhu S."/>
            <person name="Lu R."/>
            <person name="Zhang X."/>
            <person name="Li P."/>
            <person name="Qiu J."/>
            <person name="Olsen K.M."/>
            <person name="Qiu Y."/>
        </authorList>
    </citation>
    <scope>NUCLEOTIDE SEQUENCE</scope>
    <source>
        <strain evidence="12">NBL</strain>
    </source>
</reference>
<dbReference type="GO" id="GO:0006813">
    <property type="term" value="P:potassium ion transport"/>
    <property type="evidence" value="ECO:0007669"/>
    <property type="project" value="UniProtKB-KW"/>
</dbReference>
<dbReference type="Proteomes" id="UP001281410">
    <property type="component" value="Unassembled WGS sequence"/>
</dbReference>
<organism evidence="12 13">
    <name type="scientific">Dipteronia sinensis</name>
    <dbReference type="NCBI Taxonomy" id="43782"/>
    <lineage>
        <taxon>Eukaryota</taxon>
        <taxon>Viridiplantae</taxon>
        <taxon>Streptophyta</taxon>
        <taxon>Embryophyta</taxon>
        <taxon>Tracheophyta</taxon>
        <taxon>Spermatophyta</taxon>
        <taxon>Magnoliopsida</taxon>
        <taxon>eudicotyledons</taxon>
        <taxon>Gunneridae</taxon>
        <taxon>Pentapetalae</taxon>
        <taxon>rosids</taxon>
        <taxon>malvids</taxon>
        <taxon>Sapindales</taxon>
        <taxon>Sapindaceae</taxon>
        <taxon>Hippocastanoideae</taxon>
        <taxon>Acereae</taxon>
        <taxon>Dipteronia</taxon>
    </lineage>
</organism>
<comment type="similarity">
    <text evidence="9">Belongs to the monovalent cation:proton antiporter 2 (CPA2) transporter (TC 2.A.37) family. CHX (TC 2.A.37.4) subfamily.</text>
</comment>
<dbReference type="GO" id="GO:0006885">
    <property type="term" value="P:regulation of pH"/>
    <property type="evidence" value="ECO:0007669"/>
    <property type="project" value="TreeGrafter"/>
</dbReference>
<evidence type="ECO:0000256" key="7">
    <source>
        <dbReference type="ARBA" id="ARBA00023065"/>
    </source>
</evidence>
<name>A0AAE0EIN3_9ROSI</name>
<dbReference type="GO" id="GO:0016020">
    <property type="term" value="C:membrane"/>
    <property type="evidence" value="ECO:0007669"/>
    <property type="project" value="UniProtKB-SubCell"/>
</dbReference>
<comment type="caution">
    <text evidence="12">The sequence shown here is derived from an EMBL/GenBank/DDBJ whole genome shotgun (WGS) entry which is preliminary data.</text>
</comment>
<protein>
    <recommendedName>
        <fullName evidence="11">Cation/H+ exchanger transmembrane domain-containing protein</fullName>
    </recommendedName>
</protein>